<evidence type="ECO:0000256" key="1">
    <source>
        <dbReference type="ARBA" id="ARBA00008694"/>
    </source>
</evidence>
<comment type="caution">
    <text evidence="6">The sequence shown here is derived from an EMBL/GenBank/DDBJ whole genome shotgun (WGS) entry which is preliminary data.</text>
</comment>
<keyword evidence="4" id="KW-0175">Coiled coil</keyword>
<evidence type="ECO:0000256" key="4">
    <source>
        <dbReference type="SAM" id="Coils"/>
    </source>
</evidence>
<feature type="domain" description="N-acetyltransferase" evidence="5">
    <location>
        <begin position="12"/>
        <end position="169"/>
    </location>
</feature>
<sequence>MDNLTDTRADGFKLRFAEEADVSLILEFIKELAEYENLLDQVKATQETLRESIFKRRVAEVVIAEYENRPVGYVLFFHNFSTFEGLPGIYIEDLYVRPELRGKGLGKLLLSFMAELAVERNCARLEWACLDWNEPSISFYKKMGAAAMDEWTVYRVSGRALNDLANRYI</sequence>
<dbReference type="InterPro" id="IPR051016">
    <property type="entry name" value="Diverse_Substrate_AcTransf"/>
</dbReference>
<dbReference type="OrthoDB" id="9792929at2"/>
<protein>
    <submittedName>
        <fullName evidence="6">L-amino acid N-acyltransferase YncA</fullName>
    </submittedName>
</protein>
<evidence type="ECO:0000313" key="6">
    <source>
        <dbReference type="EMBL" id="RCX20118.1"/>
    </source>
</evidence>
<name>A0A369BHS0_9FIRM</name>
<dbReference type="PANTHER" id="PTHR10545">
    <property type="entry name" value="DIAMINE N-ACETYLTRANSFERASE"/>
    <property type="match status" value="1"/>
</dbReference>
<evidence type="ECO:0000256" key="2">
    <source>
        <dbReference type="ARBA" id="ARBA00022679"/>
    </source>
</evidence>
<proteinExistence type="inferred from homology"/>
<keyword evidence="3 6" id="KW-0012">Acyltransferase</keyword>
<dbReference type="InterPro" id="IPR000182">
    <property type="entry name" value="GNAT_dom"/>
</dbReference>
<dbReference type="AlphaFoldDB" id="A0A369BHS0"/>
<comment type="similarity">
    <text evidence="1">Belongs to the acetyltransferase family.</text>
</comment>
<dbReference type="GO" id="GO:0008080">
    <property type="term" value="F:N-acetyltransferase activity"/>
    <property type="evidence" value="ECO:0007669"/>
    <property type="project" value="TreeGrafter"/>
</dbReference>
<dbReference type="PANTHER" id="PTHR10545:SF29">
    <property type="entry name" value="GH14572P-RELATED"/>
    <property type="match status" value="1"/>
</dbReference>
<keyword evidence="2 6" id="KW-0808">Transferase</keyword>
<dbReference type="FunFam" id="3.40.630.30:FF:000064">
    <property type="entry name" value="GNAT family acetyltransferase"/>
    <property type="match status" value="1"/>
</dbReference>
<dbReference type="EMBL" id="QPJT01000002">
    <property type="protein sequence ID" value="RCX20118.1"/>
    <property type="molecule type" value="Genomic_DNA"/>
</dbReference>
<dbReference type="InterPro" id="IPR016181">
    <property type="entry name" value="Acyl_CoA_acyltransferase"/>
</dbReference>
<dbReference type="RefSeq" id="WP_114296232.1">
    <property type="nucleotide sequence ID" value="NZ_QPJT01000002.1"/>
</dbReference>
<evidence type="ECO:0000256" key="3">
    <source>
        <dbReference type="ARBA" id="ARBA00023315"/>
    </source>
</evidence>
<accession>A0A369BHS0</accession>
<feature type="coiled-coil region" evidence="4">
    <location>
        <begin position="25"/>
        <end position="52"/>
    </location>
</feature>
<dbReference type="SUPFAM" id="SSF55729">
    <property type="entry name" value="Acyl-CoA N-acyltransferases (Nat)"/>
    <property type="match status" value="1"/>
</dbReference>
<organism evidence="6 7">
    <name type="scientific">Anaerobacterium chartisolvens</name>
    <dbReference type="NCBI Taxonomy" id="1297424"/>
    <lineage>
        <taxon>Bacteria</taxon>
        <taxon>Bacillati</taxon>
        <taxon>Bacillota</taxon>
        <taxon>Clostridia</taxon>
        <taxon>Eubacteriales</taxon>
        <taxon>Oscillospiraceae</taxon>
        <taxon>Anaerobacterium</taxon>
    </lineage>
</organism>
<dbReference type="Pfam" id="PF00583">
    <property type="entry name" value="Acetyltransf_1"/>
    <property type="match status" value="1"/>
</dbReference>
<dbReference type="CDD" id="cd04301">
    <property type="entry name" value="NAT_SF"/>
    <property type="match status" value="1"/>
</dbReference>
<dbReference type="PROSITE" id="PS51186">
    <property type="entry name" value="GNAT"/>
    <property type="match status" value="1"/>
</dbReference>
<keyword evidence="7" id="KW-1185">Reference proteome</keyword>
<evidence type="ECO:0000313" key="7">
    <source>
        <dbReference type="Proteomes" id="UP000253034"/>
    </source>
</evidence>
<gene>
    <name evidence="6" type="ORF">DFR58_102188</name>
</gene>
<reference evidence="6 7" key="1">
    <citation type="submission" date="2018-07" db="EMBL/GenBank/DDBJ databases">
        <title>Genomic Encyclopedia of Type Strains, Phase IV (KMG-IV): sequencing the most valuable type-strain genomes for metagenomic binning, comparative biology and taxonomic classification.</title>
        <authorList>
            <person name="Goeker M."/>
        </authorList>
    </citation>
    <scope>NUCLEOTIDE SEQUENCE [LARGE SCALE GENOMIC DNA]</scope>
    <source>
        <strain evidence="6 7">DSM 27016</strain>
    </source>
</reference>
<dbReference type="Gene3D" id="3.40.630.30">
    <property type="match status" value="1"/>
</dbReference>
<dbReference type="Proteomes" id="UP000253034">
    <property type="component" value="Unassembled WGS sequence"/>
</dbReference>
<evidence type="ECO:0000259" key="5">
    <source>
        <dbReference type="PROSITE" id="PS51186"/>
    </source>
</evidence>